<organism evidence="1 2">
    <name type="scientific">Clavispora lusitaniae</name>
    <name type="common">Candida lusitaniae</name>
    <dbReference type="NCBI Taxonomy" id="36911"/>
    <lineage>
        <taxon>Eukaryota</taxon>
        <taxon>Fungi</taxon>
        <taxon>Dikarya</taxon>
        <taxon>Ascomycota</taxon>
        <taxon>Saccharomycotina</taxon>
        <taxon>Pichiomycetes</taxon>
        <taxon>Metschnikowiaceae</taxon>
        <taxon>Clavispora</taxon>
    </lineage>
</organism>
<evidence type="ECO:0000313" key="1">
    <source>
        <dbReference type="EMBL" id="QFZ30009.1"/>
    </source>
</evidence>
<protein>
    <submittedName>
        <fullName evidence="1">DnaJ subfamily C member</fullName>
    </submittedName>
</protein>
<keyword evidence="2" id="KW-1185">Reference proteome</keyword>
<name>A0ACD0WRK8_CLALS</name>
<dbReference type="Proteomes" id="UP000326582">
    <property type="component" value="Chromosome 7"/>
</dbReference>
<dbReference type="EMBL" id="CP038490">
    <property type="protein sequence ID" value="QFZ30009.1"/>
    <property type="molecule type" value="Genomic_DNA"/>
</dbReference>
<accession>A0ACD0WRK8</accession>
<proteinExistence type="predicted"/>
<evidence type="ECO:0000313" key="2">
    <source>
        <dbReference type="Proteomes" id="UP000326582"/>
    </source>
</evidence>
<sequence length="276" mass="32527">MRDTVNQKLPCIILNMDIDPYKVLQVEVSASPLEIKRAYKKLSLQYHPDKIQQLKSEVAKDRFPQIQFAYSILSDPQKRHRYDTTGSVDGVSEEAFDWKQYFDETTEKITLDMIIEDRAKYQGSEEEREDILHNFVYYEGDFLRLFEVIPHLEFDEVSESRVFDLVEEALEKGDITVDKAVTKSWDKYKRSRKTKVKQMLNKLAKEAKQAEKALKSMKQKKINGEGDLKALIQKRQSERMDDLVSKLEAKYTKGKKRSLPDDEEFARIQEKMKRNR</sequence>
<reference evidence="2" key="1">
    <citation type="journal article" date="2019" name="MBio">
        <title>Comparative genomics for the elucidation of multidrug resistance (MDR) in Candida lusitaniae.</title>
        <authorList>
            <person name="Kannan A."/>
            <person name="Asner S.A."/>
            <person name="Trachsel E."/>
            <person name="Kelly S."/>
            <person name="Parker J."/>
            <person name="Sanglard D."/>
        </authorList>
    </citation>
    <scope>NUCLEOTIDE SEQUENCE [LARGE SCALE GENOMIC DNA]</scope>
    <source>
        <strain evidence="2">P1</strain>
    </source>
</reference>
<gene>
    <name evidence="1" type="ORF">EJF14_70071</name>
</gene>